<organism evidence="13 14">
    <name type="scientific">Alkalibacterium kapii</name>
    <dbReference type="NCBI Taxonomy" id="426704"/>
    <lineage>
        <taxon>Bacteria</taxon>
        <taxon>Bacillati</taxon>
        <taxon>Bacillota</taxon>
        <taxon>Bacilli</taxon>
        <taxon>Lactobacillales</taxon>
        <taxon>Carnobacteriaceae</taxon>
        <taxon>Alkalibacterium</taxon>
    </lineage>
</organism>
<dbReference type="Pfam" id="PF02223">
    <property type="entry name" value="Thymidylate_kin"/>
    <property type="match status" value="1"/>
</dbReference>
<evidence type="ECO:0000256" key="2">
    <source>
        <dbReference type="ARBA" id="ARBA00012980"/>
    </source>
</evidence>
<keyword evidence="5 11" id="KW-0545">Nucleotide biosynthesis</keyword>
<dbReference type="Gene3D" id="3.40.50.300">
    <property type="entry name" value="P-loop containing nucleotide triphosphate hydrolases"/>
    <property type="match status" value="1"/>
</dbReference>
<keyword evidence="6 11" id="KW-0547">Nucleotide-binding</keyword>
<dbReference type="EC" id="2.7.4.9" evidence="2 11"/>
<evidence type="ECO:0000256" key="3">
    <source>
        <dbReference type="ARBA" id="ARBA00017144"/>
    </source>
</evidence>
<keyword evidence="4 11" id="KW-0808">Transferase</keyword>
<keyword evidence="14" id="KW-1185">Reference proteome</keyword>
<dbReference type="PROSITE" id="PS01331">
    <property type="entry name" value="THYMIDYLATE_KINASE"/>
    <property type="match status" value="1"/>
</dbReference>
<sequence>MSGLFITIEGPDGAGKSSVVKRLEKEIQKITKTPLVVTREPGGSEIAEKIRALLLDPTHTNMDDRTEALLYAAARRQHVIEKIGPALKEGKIILCDRFVDSSIAYQGQARGIGIEKVRAINEFAIEGKRPDLTIYLDVEAEIGLNRIKDKNSNRIQDRLELEEVTFHEKVRQGYLTLIKDEPERFVSIDASRSEEEVFKDVWQVVSDRLKK</sequence>
<comment type="similarity">
    <text evidence="1 11">Belongs to the thymidylate kinase family.</text>
</comment>
<evidence type="ECO:0000256" key="6">
    <source>
        <dbReference type="ARBA" id="ARBA00022741"/>
    </source>
</evidence>
<dbReference type="Proteomes" id="UP000321662">
    <property type="component" value="Unassembled WGS sequence"/>
</dbReference>
<feature type="domain" description="Thymidylate kinase-like" evidence="12">
    <location>
        <begin position="8"/>
        <end position="200"/>
    </location>
</feature>
<keyword evidence="7 11" id="KW-0418">Kinase</keyword>
<dbReference type="PANTHER" id="PTHR10344:SF4">
    <property type="entry name" value="UMP-CMP KINASE 2, MITOCHONDRIAL"/>
    <property type="match status" value="1"/>
</dbReference>
<dbReference type="CDD" id="cd01672">
    <property type="entry name" value="TMPK"/>
    <property type="match status" value="1"/>
</dbReference>
<name>A0A511AWI1_9LACT</name>
<evidence type="ECO:0000259" key="12">
    <source>
        <dbReference type="Pfam" id="PF02223"/>
    </source>
</evidence>
<comment type="caution">
    <text evidence="13">The sequence shown here is derived from an EMBL/GenBank/DDBJ whole genome shotgun (WGS) entry which is preliminary data.</text>
</comment>
<dbReference type="RefSeq" id="WP_146924814.1">
    <property type="nucleotide sequence ID" value="NZ_BJUY01000026.1"/>
</dbReference>
<dbReference type="NCBIfam" id="TIGR00041">
    <property type="entry name" value="DTMP_kinase"/>
    <property type="match status" value="1"/>
</dbReference>
<feature type="binding site" evidence="11">
    <location>
        <begin position="10"/>
        <end position="17"/>
    </location>
    <ligand>
        <name>ATP</name>
        <dbReference type="ChEBI" id="CHEBI:30616"/>
    </ligand>
</feature>
<gene>
    <name evidence="11 13" type="primary">tmk</name>
    <name evidence="13" type="ORF">AKA01nite_16340</name>
</gene>
<comment type="catalytic activity">
    <reaction evidence="9 11">
        <text>dTMP + ATP = dTDP + ADP</text>
        <dbReference type="Rhea" id="RHEA:13517"/>
        <dbReference type="ChEBI" id="CHEBI:30616"/>
        <dbReference type="ChEBI" id="CHEBI:58369"/>
        <dbReference type="ChEBI" id="CHEBI:63528"/>
        <dbReference type="ChEBI" id="CHEBI:456216"/>
        <dbReference type="EC" id="2.7.4.9"/>
    </reaction>
</comment>
<reference evidence="13 14" key="1">
    <citation type="submission" date="2019-07" db="EMBL/GenBank/DDBJ databases">
        <title>Whole genome shotgun sequence of Alkalibacterium kapii NBRC 103247.</title>
        <authorList>
            <person name="Hosoyama A."/>
            <person name="Uohara A."/>
            <person name="Ohji S."/>
            <person name="Ichikawa N."/>
        </authorList>
    </citation>
    <scope>NUCLEOTIDE SEQUENCE [LARGE SCALE GENOMIC DNA]</scope>
    <source>
        <strain evidence="13 14">NBRC 103247</strain>
    </source>
</reference>
<dbReference type="PANTHER" id="PTHR10344">
    <property type="entry name" value="THYMIDYLATE KINASE"/>
    <property type="match status" value="1"/>
</dbReference>
<comment type="function">
    <text evidence="10 11">Phosphorylation of dTMP to form dTDP in both de novo and salvage pathways of dTTP synthesis.</text>
</comment>
<dbReference type="SUPFAM" id="SSF52540">
    <property type="entry name" value="P-loop containing nucleoside triphosphate hydrolases"/>
    <property type="match status" value="1"/>
</dbReference>
<dbReference type="InterPro" id="IPR039430">
    <property type="entry name" value="Thymidylate_kin-like_dom"/>
</dbReference>
<evidence type="ECO:0000256" key="4">
    <source>
        <dbReference type="ARBA" id="ARBA00022679"/>
    </source>
</evidence>
<dbReference type="EMBL" id="BJUY01000026">
    <property type="protein sequence ID" value="GEK92012.1"/>
    <property type="molecule type" value="Genomic_DNA"/>
</dbReference>
<evidence type="ECO:0000313" key="13">
    <source>
        <dbReference type="EMBL" id="GEK92012.1"/>
    </source>
</evidence>
<dbReference type="InterPro" id="IPR027417">
    <property type="entry name" value="P-loop_NTPase"/>
</dbReference>
<evidence type="ECO:0000256" key="10">
    <source>
        <dbReference type="ARBA" id="ARBA00057735"/>
    </source>
</evidence>
<dbReference type="GO" id="GO:0006235">
    <property type="term" value="P:dTTP biosynthetic process"/>
    <property type="evidence" value="ECO:0007669"/>
    <property type="project" value="UniProtKB-UniRule"/>
</dbReference>
<evidence type="ECO:0000256" key="8">
    <source>
        <dbReference type="ARBA" id="ARBA00022840"/>
    </source>
</evidence>
<dbReference type="FunFam" id="3.40.50.300:FF:000225">
    <property type="entry name" value="Thymidylate kinase"/>
    <property type="match status" value="1"/>
</dbReference>
<dbReference type="InterPro" id="IPR018094">
    <property type="entry name" value="Thymidylate_kinase"/>
</dbReference>
<evidence type="ECO:0000256" key="11">
    <source>
        <dbReference type="HAMAP-Rule" id="MF_00165"/>
    </source>
</evidence>
<evidence type="ECO:0000256" key="9">
    <source>
        <dbReference type="ARBA" id="ARBA00048743"/>
    </source>
</evidence>
<dbReference type="InterPro" id="IPR018095">
    <property type="entry name" value="Thymidylate_kin_CS"/>
</dbReference>
<dbReference type="GO" id="GO:0006227">
    <property type="term" value="P:dUDP biosynthetic process"/>
    <property type="evidence" value="ECO:0007669"/>
    <property type="project" value="TreeGrafter"/>
</dbReference>
<dbReference type="AlphaFoldDB" id="A0A511AWI1"/>
<proteinExistence type="inferred from homology"/>
<dbReference type="HAMAP" id="MF_00165">
    <property type="entry name" value="Thymidylate_kinase"/>
    <property type="match status" value="1"/>
</dbReference>
<accession>A0A511AWI1</accession>
<evidence type="ECO:0000256" key="7">
    <source>
        <dbReference type="ARBA" id="ARBA00022777"/>
    </source>
</evidence>
<dbReference type="GO" id="GO:0006233">
    <property type="term" value="P:dTDP biosynthetic process"/>
    <property type="evidence" value="ECO:0007669"/>
    <property type="project" value="InterPro"/>
</dbReference>
<evidence type="ECO:0000313" key="14">
    <source>
        <dbReference type="Proteomes" id="UP000321662"/>
    </source>
</evidence>
<dbReference type="GO" id="GO:0005524">
    <property type="term" value="F:ATP binding"/>
    <property type="evidence" value="ECO:0007669"/>
    <property type="project" value="UniProtKB-UniRule"/>
</dbReference>
<keyword evidence="8 11" id="KW-0067">ATP-binding</keyword>
<dbReference type="GO" id="GO:0004798">
    <property type="term" value="F:dTMP kinase activity"/>
    <property type="evidence" value="ECO:0007669"/>
    <property type="project" value="UniProtKB-UniRule"/>
</dbReference>
<dbReference type="OrthoDB" id="9774907at2"/>
<dbReference type="GO" id="GO:0005829">
    <property type="term" value="C:cytosol"/>
    <property type="evidence" value="ECO:0007669"/>
    <property type="project" value="TreeGrafter"/>
</dbReference>
<evidence type="ECO:0000256" key="5">
    <source>
        <dbReference type="ARBA" id="ARBA00022727"/>
    </source>
</evidence>
<evidence type="ECO:0000256" key="1">
    <source>
        <dbReference type="ARBA" id="ARBA00009776"/>
    </source>
</evidence>
<protein>
    <recommendedName>
        <fullName evidence="3 11">Thymidylate kinase</fullName>
        <ecNumber evidence="2 11">2.7.4.9</ecNumber>
    </recommendedName>
    <alternativeName>
        <fullName evidence="11">dTMP kinase</fullName>
    </alternativeName>
</protein>